<dbReference type="PANTHER" id="PTHR46663">
    <property type="entry name" value="DIGUANYLATE CYCLASE DGCT-RELATED"/>
    <property type="match status" value="1"/>
</dbReference>
<dbReference type="AlphaFoldDB" id="A0A2V3ZLT1"/>
<dbReference type="Proteomes" id="UP000253987">
    <property type="component" value="Unassembled WGS sequence"/>
</dbReference>
<reference evidence="2 3" key="2">
    <citation type="submission" date="2018-06" db="EMBL/GenBank/DDBJ databases">
        <title>Marinobactersediminissp. nov, a moderately halophilic bacterium isolated from marine solar saltern.</title>
        <authorList>
            <person name="Zhang Y."/>
        </authorList>
    </citation>
    <scope>NUCLEOTIDE SEQUENCE [LARGE SCALE GENOMIC DNA]</scope>
    <source>
        <strain evidence="2 3">F01</strain>
    </source>
</reference>
<gene>
    <name evidence="2" type="ORF">DIT71_08545</name>
</gene>
<dbReference type="EMBL" id="QFWX01000003">
    <property type="protein sequence ID" value="PXX91885.1"/>
    <property type="molecule type" value="Genomic_DNA"/>
</dbReference>
<dbReference type="Pfam" id="PF00990">
    <property type="entry name" value="GGDEF"/>
    <property type="match status" value="1"/>
</dbReference>
<name>A0A2V3ZLT1_9GAMM</name>
<dbReference type="SUPFAM" id="SSF55073">
    <property type="entry name" value="Nucleotide cyclase"/>
    <property type="match status" value="1"/>
</dbReference>
<comment type="caution">
    <text evidence="2">The sequence shown here is derived from an EMBL/GenBank/DDBJ whole genome shotgun (WGS) entry which is preliminary data.</text>
</comment>
<dbReference type="InterPro" id="IPR029787">
    <property type="entry name" value="Nucleotide_cyclase"/>
</dbReference>
<dbReference type="PROSITE" id="PS50887">
    <property type="entry name" value="GGDEF"/>
    <property type="match status" value="1"/>
</dbReference>
<evidence type="ECO:0000313" key="2">
    <source>
        <dbReference type="EMBL" id="PXX91885.1"/>
    </source>
</evidence>
<dbReference type="NCBIfam" id="TIGR00254">
    <property type="entry name" value="GGDEF"/>
    <property type="match status" value="1"/>
</dbReference>
<keyword evidence="3" id="KW-1185">Reference proteome</keyword>
<evidence type="ECO:0000313" key="3">
    <source>
        <dbReference type="Proteomes" id="UP000253987"/>
    </source>
</evidence>
<dbReference type="PANTHER" id="PTHR46663:SF3">
    <property type="entry name" value="SLL0267 PROTEIN"/>
    <property type="match status" value="1"/>
</dbReference>
<accession>A0A2V3ZLT1</accession>
<protein>
    <recommendedName>
        <fullName evidence="1">GGDEF domain-containing protein</fullName>
    </recommendedName>
</protein>
<dbReference type="InterPro" id="IPR043128">
    <property type="entry name" value="Rev_trsase/Diguanyl_cyclase"/>
</dbReference>
<dbReference type="InterPro" id="IPR052163">
    <property type="entry name" value="DGC-Regulatory_Protein"/>
</dbReference>
<dbReference type="InterPro" id="IPR000160">
    <property type="entry name" value="GGDEF_dom"/>
</dbReference>
<evidence type="ECO:0000259" key="1">
    <source>
        <dbReference type="PROSITE" id="PS50887"/>
    </source>
</evidence>
<dbReference type="CDD" id="cd01949">
    <property type="entry name" value="GGDEF"/>
    <property type="match status" value="1"/>
</dbReference>
<organism evidence="2 3">
    <name type="scientific">Marinobacter vulgaris</name>
    <dbReference type="NCBI Taxonomy" id="1928331"/>
    <lineage>
        <taxon>Bacteria</taxon>
        <taxon>Pseudomonadati</taxon>
        <taxon>Pseudomonadota</taxon>
        <taxon>Gammaproteobacteria</taxon>
        <taxon>Pseudomonadales</taxon>
        <taxon>Marinobacteraceae</taxon>
        <taxon>Marinobacter</taxon>
    </lineage>
</organism>
<dbReference type="Gene3D" id="3.30.70.270">
    <property type="match status" value="1"/>
</dbReference>
<sequence>MVLANMPGRRPLTMKLAQFIQAGKEQLLEDWEEAALEIAPQLTGADGLALRDNAHEILEFIVQDLATPQTREESACKALGKGKGTASDIGGEHGRNCFSRGLSVLQMVQELGALRARVTRAWSDEQHHLMVKETNELVRFNEAIDQLIANSVFSFSSLKEHEALLAETIPKAPFDPTANFDSLTNLPNRRLFLDRLEQTLLEAQRKASSFALLFINLDHFKQINDQLGRKAGDRLLLQVAKRLRSDFRAMDTVARLGGDEFALILKETGSSCAKEAAKALLISLEQAFHVDSHRVNLSGSIGLTVFPEGGTNIDQLMCNANLAVFAVKERGGHQVQVYES</sequence>
<reference evidence="3" key="1">
    <citation type="submission" date="2018-05" db="EMBL/GenBank/DDBJ databases">
        <authorList>
            <person name="Lu D."/>
        </authorList>
    </citation>
    <scope>NUCLEOTIDE SEQUENCE [LARGE SCALE GENOMIC DNA]</scope>
    <source>
        <strain evidence="3">F01</strain>
    </source>
</reference>
<proteinExistence type="predicted"/>
<dbReference type="SMART" id="SM00267">
    <property type="entry name" value="GGDEF"/>
    <property type="match status" value="1"/>
</dbReference>
<feature type="domain" description="GGDEF" evidence="1">
    <location>
        <begin position="208"/>
        <end position="340"/>
    </location>
</feature>